<proteinExistence type="predicted"/>
<dbReference type="InterPro" id="IPR011051">
    <property type="entry name" value="RmlC_Cupin_sf"/>
</dbReference>
<dbReference type="InterPro" id="IPR001387">
    <property type="entry name" value="Cro/C1-type_HTH"/>
</dbReference>
<dbReference type="EMBL" id="MDKE01000007">
    <property type="protein sequence ID" value="OIN13139.1"/>
    <property type="molecule type" value="Genomic_DNA"/>
</dbReference>
<protein>
    <submittedName>
        <fullName evidence="3">XRE family transcriptional regulator</fullName>
    </submittedName>
</protein>
<reference evidence="3 4" key="1">
    <citation type="submission" date="2016-07" db="EMBL/GenBank/DDBJ databases">
        <title>Draft Genome Sequence of Oceanisphaera psychrotolerans, isolated from coastal sediment samples.</title>
        <authorList>
            <person name="Zhuo S."/>
            <person name="Ruan Z."/>
        </authorList>
    </citation>
    <scope>NUCLEOTIDE SEQUENCE [LARGE SCALE GENOMIC DNA]</scope>
    <source>
        <strain evidence="3 4">LAM-WHM-ZC</strain>
    </source>
</reference>
<dbReference type="InterPro" id="IPR010982">
    <property type="entry name" value="Lambda_DNA-bd_dom_sf"/>
</dbReference>
<dbReference type="PROSITE" id="PS50943">
    <property type="entry name" value="HTH_CROC1"/>
    <property type="match status" value="1"/>
</dbReference>
<dbReference type="CDD" id="cd00093">
    <property type="entry name" value="HTH_XRE"/>
    <property type="match status" value="1"/>
</dbReference>
<dbReference type="AlphaFoldDB" id="A0A1J4QFR2"/>
<dbReference type="GO" id="GO:0003700">
    <property type="term" value="F:DNA-binding transcription factor activity"/>
    <property type="evidence" value="ECO:0007669"/>
    <property type="project" value="TreeGrafter"/>
</dbReference>
<dbReference type="RefSeq" id="WP_071471717.1">
    <property type="nucleotide sequence ID" value="NZ_MDKE01000007.1"/>
</dbReference>
<dbReference type="GO" id="GO:0005829">
    <property type="term" value="C:cytosol"/>
    <property type="evidence" value="ECO:0007669"/>
    <property type="project" value="TreeGrafter"/>
</dbReference>
<dbReference type="OrthoDB" id="9814751at2"/>
<dbReference type="PANTHER" id="PTHR46797">
    <property type="entry name" value="HTH-TYPE TRANSCRIPTIONAL REGULATOR"/>
    <property type="match status" value="1"/>
</dbReference>
<dbReference type="STRING" id="1414654.BFR47_10765"/>
<dbReference type="Gene3D" id="2.60.120.10">
    <property type="entry name" value="Jelly Rolls"/>
    <property type="match status" value="1"/>
</dbReference>
<sequence length="180" mass="20262">MELAERLKWLRSRHGLTQRELARRAGVNNSLISQIEQAAVNPSVATLKRILDGFPITMGAFFSLEREQTRQIFFRQQELLPISSGEVQMWLIGPLQRGHKLALLRERYPPGADTGPDMLSNEAEEAGLVLSGEIEITVGEECCVLRAGDGYYFDTRQPHRFRNIGSEYCELISAATPPTF</sequence>
<gene>
    <name evidence="3" type="ORF">BFR47_10765</name>
</gene>
<dbReference type="PANTHER" id="PTHR46797:SF11">
    <property type="entry name" value="HTH-TYPE TRANSCRIPTIONAL REGULATOR PUUR"/>
    <property type="match status" value="1"/>
</dbReference>
<dbReference type="InterPro" id="IPR014710">
    <property type="entry name" value="RmlC-like_jellyroll"/>
</dbReference>
<dbReference type="InterPro" id="IPR013096">
    <property type="entry name" value="Cupin_2"/>
</dbReference>
<dbReference type="SUPFAM" id="SSF47413">
    <property type="entry name" value="lambda repressor-like DNA-binding domains"/>
    <property type="match status" value="1"/>
</dbReference>
<comment type="caution">
    <text evidence="3">The sequence shown here is derived from an EMBL/GenBank/DDBJ whole genome shotgun (WGS) entry which is preliminary data.</text>
</comment>
<dbReference type="Pfam" id="PF13560">
    <property type="entry name" value="HTH_31"/>
    <property type="match status" value="1"/>
</dbReference>
<dbReference type="Pfam" id="PF07883">
    <property type="entry name" value="Cupin_2"/>
    <property type="match status" value="1"/>
</dbReference>
<dbReference type="GO" id="GO:0003677">
    <property type="term" value="F:DNA binding"/>
    <property type="evidence" value="ECO:0007669"/>
    <property type="project" value="UniProtKB-KW"/>
</dbReference>
<keyword evidence="4" id="KW-1185">Reference proteome</keyword>
<dbReference type="Gene3D" id="1.10.260.40">
    <property type="entry name" value="lambda repressor-like DNA-binding domains"/>
    <property type="match status" value="1"/>
</dbReference>
<dbReference type="Proteomes" id="UP000243073">
    <property type="component" value="Unassembled WGS sequence"/>
</dbReference>
<organism evidence="3 4">
    <name type="scientific">Oceanisphaera psychrotolerans</name>
    <dbReference type="NCBI Taxonomy" id="1414654"/>
    <lineage>
        <taxon>Bacteria</taxon>
        <taxon>Pseudomonadati</taxon>
        <taxon>Pseudomonadota</taxon>
        <taxon>Gammaproteobacteria</taxon>
        <taxon>Aeromonadales</taxon>
        <taxon>Aeromonadaceae</taxon>
        <taxon>Oceanisphaera</taxon>
    </lineage>
</organism>
<feature type="domain" description="HTH cro/C1-type" evidence="2">
    <location>
        <begin position="7"/>
        <end position="61"/>
    </location>
</feature>
<accession>A0A1J4QFR2</accession>
<dbReference type="SUPFAM" id="SSF51182">
    <property type="entry name" value="RmlC-like cupins"/>
    <property type="match status" value="1"/>
</dbReference>
<evidence type="ECO:0000313" key="3">
    <source>
        <dbReference type="EMBL" id="OIN13139.1"/>
    </source>
</evidence>
<dbReference type="CDD" id="cd02209">
    <property type="entry name" value="cupin_XRE_C"/>
    <property type="match status" value="1"/>
</dbReference>
<evidence type="ECO:0000313" key="4">
    <source>
        <dbReference type="Proteomes" id="UP000243073"/>
    </source>
</evidence>
<name>A0A1J4QFR2_9GAMM</name>
<dbReference type="SMART" id="SM00530">
    <property type="entry name" value="HTH_XRE"/>
    <property type="match status" value="1"/>
</dbReference>
<evidence type="ECO:0000259" key="2">
    <source>
        <dbReference type="PROSITE" id="PS50943"/>
    </source>
</evidence>
<keyword evidence="1" id="KW-0238">DNA-binding</keyword>
<dbReference type="InterPro" id="IPR050807">
    <property type="entry name" value="TransReg_Diox_bact_type"/>
</dbReference>
<evidence type="ECO:0000256" key="1">
    <source>
        <dbReference type="ARBA" id="ARBA00023125"/>
    </source>
</evidence>